<dbReference type="GO" id="GO:0001578">
    <property type="term" value="P:microtubule bundle formation"/>
    <property type="evidence" value="ECO:0007669"/>
    <property type="project" value="TreeGrafter"/>
</dbReference>
<dbReference type="PANTHER" id="PTHR46930:SF1">
    <property type="entry name" value="CDK5 REGULATORY SUBUNIT-ASSOCIATED PROTEIN 2"/>
    <property type="match status" value="1"/>
</dbReference>
<dbReference type="GO" id="GO:0000132">
    <property type="term" value="P:establishment of mitotic spindle orientation"/>
    <property type="evidence" value="ECO:0007669"/>
    <property type="project" value="TreeGrafter"/>
</dbReference>
<dbReference type="Proteomes" id="UP001159641">
    <property type="component" value="Unassembled WGS sequence"/>
</dbReference>
<dbReference type="Pfam" id="PF07989">
    <property type="entry name" value="Cnn_1N"/>
    <property type="match status" value="1"/>
</dbReference>
<dbReference type="GO" id="GO:0097431">
    <property type="term" value="C:mitotic spindle pole"/>
    <property type="evidence" value="ECO:0007669"/>
    <property type="project" value="TreeGrafter"/>
</dbReference>
<dbReference type="GO" id="GO:0005737">
    <property type="term" value="C:cytoplasm"/>
    <property type="evidence" value="ECO:0007669"/>
    <property type="project" value="UniProtKB-SubCell"/>
</dbReference>
<dbReference type="GO" id="GO:0007059">
    <property type="term" value="P:chromosome segregation"/>
    <property type="evidence" value="ECO:0007669"/>
    <property type="project" value="TreeGrafter"/>
</dbReference>
<feature type="coiled-coil region" evidence="3">
    <location>
        <begin position="337"/>
        <end position="371"/>
    </location>
</feature>
<evidence type="ECO:0000313" key="7">
    <source>
        <dbReference type="Proteomes" id="UP001159641"/>
    </source>
</evidence>
<dbReference type="GO" id="GO:0043015">
    <property type="term" value="F:gamma-tubulin binding"/>
    <property type="evidence" value="ECO:0007669"/>
    <property type="project" value="TreeGrafter"/>
</dbReference>
<comment type="caution">
    <text evidence="6">The sequence shown here is derived from an EMBL/GenBank/DDBJ whole genome shotgun (WGS) entry which is preliminary data.</text>
</comment>
<evidence type="ECO:0000256" key="2">
    <source>
        <dbReference type="ARBA" id="ARBA00022490"/>
    </source>
</evidence>
<evidence type="ECO:0000256" key="1">
    <source>
        <dbReference type="ARBA" id="ARBA00004496"/>
    </source>
</evidence>
<keyword evidence="3" id="KW-0175">Coiled coil</keyword>
<dbReference type="PANTHER" id="PTHR46930">
    <property type="entry name" value="CDK5 REGULATORY SUBUNIT-ASSOCIATED PROTEIN 2"/>
    <property type="match status" value="1"/>
</dbReference>
<gene>
    <name evidence="6" type="ORF">J1605_019813</name>
</gene>
<feature type="coiled-coil region" evidence="3">
    <location>
        <begin position="60"/>
        <end position="164"/>
    </location>
</feature>
<dbReference type="GO" id="GO:0007099">
    <property type="term" value="P:centriole replication"/>
    <property type="evidence" value="ECO:0007669"/>
    <property type="project" value="TreeGrafter"/>
</dbReference>
<dbReference type="GO" id="GO:0008017">
    <property type="term" value="F:microtubule binding"/>
    <property type="evidence" value="ECO:0007669"/>
    <property type="project" value="TreeGrafter"/>
</dbReference>
<feature type="domain" description="Centrosomin N-terminal motif 1" evidence="5">
    <location>
        <begin position="60"/>
        <end position="132"/>
    </location>
</feature>
<comment type="subcellular location">
    <subcellularLocation>
        <location evidence="1">Cytoplasm</location>
    </subcellularLocation>
</comment>
<evidence type="ECO:0000256" key="4">
    <source>
        <dbReference type="SAM" id="MobiDB-lite"/>
    </source>
</evidence>
<dbReference type="GO" id="GO:0035371">
    <property type="term" value="C:microtubule plus-end"/>
    <property type="evidence" value="ECO:0007669"/>
    <property type="project" value="TreeGrafter"/>
</dbReference>
<dbReference type="InterPro" id="IPR012943">
    <property type="entry name" value="Cnn_1N"/>
</dbReference>
<evidence type="ECO:0000259" key="5">
    <source>
        <dbReference type="Pfam" id="PF07989"/>
    </source>
</evidence>
<dbReference type="GO" id="GO:0090266">
    <property type="term" value="P:regulation of mitotic cell cycle spindle assembly checkpoint"/>
    <property type="evidence" value="ECO:0007669"/>
    <property type="project" value="TreeGrafter"/>
</dbReference>
<feature type="region of interest" description="Disordered" evidence="4">
    <location>
        <begin position="249"/>
        <end position="269"/>
    </location>
</feature>
<keyword evidence="7" id="KW-1185">Reference proteome</keyword>
<keyword evidence="2" id="KW-0963">Cytoplasm</keyword>
<dbReference type="AlphaFoldDB" id="A0AB34HLZ3"/>
<evidence type="ECO:0000313" key="6">
    <source>
        <dbReference type="EMBL" id="KAJ8792594.1"/>
    </source>
</evidence>
<sequence>MMDSVLEEDVTLPGIRSGCSGLVPNLPDDLDGISPIAGLGNGVLPRVSEETVSPTRARNMKDFENQITELKKENFNLKLRIYFLEERMQQEFDGPTEHVYKTNIELKVEVESLKRELQERERLLVKASKAVESLAEGGGSEMQRVKQEAQKKDVKAAQAELEKAFAGTETEKALRLSLENKLSEMKKMHEGDLEMALVLEEKDRLIEELKLSLKSKEALIQCLKEEKSQMASPDENVSSGELQGLPAAVRGDEERETEAAQMEQEKERNRFEERIQIEELNSEIEELNAAFAKAREAPQKAQIQKFQGSEDYEAALLEKAALLAELRSENLTKSTENHRLRRSMKRVTRELSDLQQERERLEKELGAAHRERSKGDRITHNLTVSIL</sequence>
<protein>
    <recommendedName>
        <fullName evidence="5">Centrosomin N-terminal motif 1 domain-containing protein</fullName>
    </recommendedName>
</protein>
<feature type="coiled-coil region" evidence="3">
    <location>
        <begin position="199"/>
        <end position="226"/>
    </location>
</feature>
<dbReference type="GO" id="GO:0000242">
    <property type="term" value="C:pericentriolar material"/>
    <property type="evidence" value="ECO:0007669"/>
    <property type="project" value="TreeGrafter"/>
</dbReference>
<dbReference type="GO" id="GO:0046600">
    <property type="term" value="P:negative regulation of centriole replication"/>
    <property type="evidence" value="ECO:0007669"/>
    <property type="project" value="TreeGrafter"/>
</dbReference>
<accession>A0AB34HLZ3</accession>
<proteinExistence type="predicted"/>
<evidence type="ECO:0000256" key="3">
    <source>
        <dbReference type="SAM" id="Coils"/>
    </source>
</evidence>
<organism evidence="6 7">
    <name type="scientific">Eschrichtius robustus</name>
    <name type="common">California gray whale</name>
    <name type="synonym">Eschrichtius gibbosus</name>
    <dbReference type="NCBI Taxonomy" id="9764"/>
    <lineage>
        <taxon>Eukaryota</taxon>
        <taxon>Metazoa</taxon>
        <taxon>Chordata</taxon>
        <taxon>Craniata</taxon>
        <taxon>Vertebrata</taxon>
        <taxon>Euteleostomi</taxon>
        <taxon>Mammalia</taxon>
        <taxon>Eutheria</taxon>
        <taxon>Laurasiatheria</taxon>
        <taxon>Artiodactyla</taxon>
        <taxon>Whippomorpha</taxon>
        <taxon>Cetacea</taxon>
        <taxon>Mysticeti</taxon>
        <taxon>Eschrichtiidae</taxon>
        <taxon>Eschrichtius</taxon>
    </lineage>
</organism>
<dbReference type="EMBL" id="JAIQCJ010001090">
    <property type="protein sequence ID" value="KAJ8792594.1"/>
    <property type="molecule type" value="Genomic_DNA"/>
</dbReference>
<dbReference type="InterPro" id="IPR042791">
    <property type="entry name" value="CDK5RAP2"/>
</dbReference>
<reference evidence="6 7" key="1">
    <citation type="submission" date="2022-11" db="EMBL/GenBank/DDBJ databases">
        <title>Whole genome sequence of Eschrichtius robustus ER-17-0199.</title>
        <authorList>
            <person name="Bruniche-Olsen A."/>
            <person name="Black A.N."/>
            <person name="Fields C.J."/>
            <person name="Walden K."/>
            <person name="Dewoody J.A."/>
        </authorList>
    </citation>
    <scope>NUCLEOTIDE SEQUENCE [LARGE SCALE GENOMIC DNA]</scope>
    <source>
        <strain evidence="6">ER-17-0199</strain>
        <tissue evidence="6">Blubber</tissue>
    </source>
</reference>
<name>A0AB34HLZ3_ESCRO</name>